<feature type="transmembrane region" description="Helical" evidence="14">
    <location>
        <begin position="273"/>
        <end position="297"/>
    </location>
</feature>
<dbReference type="InterPro" id="IPR001734">
    <property type="entry name" value="Na/solute_symporter"/>
</dbReference>
<feature type="transmembrane region" description="Helical" evidence="14">
    <location>
        <begin position="157"/>
        <end position="178"/>
    </location>
</feature>
<dbReference type="EMBL" id="CP060490">
    <property type="protein sequence ID" value="QNL44256.1"/>
    <property type="molecule type" value="Genomic_DNA"/>
</dbReference>
<evidence type="ECO:0000256" key="14">
    <source>
        <dbReference type="SAM" id="Phobius"/>
    </source>
</evidence>
<proteinExistence type="inferred from homology"/>
<keyword evidence="7 14" id="KW-1133">Transmembrane helix</keyword>
<keyword evidence="8" id="KW-0915">Sodium</keyword>
<keyword evidence="16" id="KW-1185">Reference proteome</keyword>
<keyword evidence="11" id="KW-0739">Sodium transport</keyword>
<evidence type="ECO:0000256" key="13">
    <source>
        <dbReference type="RuleBase" id="RU362091"/>
    </source>
</evidence>
<comment type="subcellular location">
    <subcellularLocation>
        <location evidence="1">Cell membrane</location>
        <topology evidence="1">Multi-pass membrane protein</topology>
    </subcellularLocation>
</comment>
<evidence type="ECO:0000256" key="10">
    <source>
        <dbReference type="ARBA" id="ARBA00023136"/>
    </source>
</evidence>
<evidence type="ECO:0000313" key="16">
    <source>
        <dbReference type="Proteomes" id="UP000515960"/>
    </source>
</evidence>
<dbReference type="GO" id="GO:0005886">
    <property type="term" value="C:plasma membrane"/>
    <property type="evidence" value="ECO:0007669"/>
    <property type="project" value="UniProtKB-SubCell"/>
</dbReference>
<keyword evidence="5 14" id="KW-0812">Transmembrane</keyword>
<name>A0A7G9B3X5_9FIRM</name>
<feature type="transmembrane region" description="Helical" evidence="14">
    <location>
        <begin position="391"/>
        <end position="411"/>
    </location>
</feature>
<keyword evidence="6" id="KW-0769">Symport</keyword>
<evidence type="ECO:0000313" key="15">
    <source>
        <dbReference type="EMBL" id="QNL44256.1"/>
    </source>
</evidence>
<feature type="transmembrane region" description="Helical" evidence="14">
    <location>
        <begin position="447"/>
        <end position="465"/>
    </location>
</feature>
<keyword evidence="3" id="KW-0813">Transport</keyword>
<feature type="transmembrane region" description="Helical" evidence="14">
    <location>
        <begin position="6"/>
        <end position="30"/>
    </location>
</feature>
<evidence type="ECO:0000256" key="6">
    <source>
        <dbReference type="ARBA" id="ARBA00022847"/>
    </source>
</evidence>
<feature type="transmembrane region" description="Helical" evidence="14">
    <location>
        <begin position="126"/>
        <end position="145"/>
    </location>
</feature>
<dbReference type="CDD" id="cd10322">
    <property type="entry name" value="SLC5sbd"/>
    <property type="match status" value="1"/>
</dbReference>
<evidence type="ECO:0000256" key="11">
    <source>
        <dbReference type="ARBA" id="ARBA00023201"/>
    </source>
</evidence>
<dbReference type="InterPro" id="IPR038377">
    <property type="entry name" value="Na/Glc_symporter_sf"/>
</dbReference>
<feature type="transmembrane region" description="Helical" evidence="14">
    <location>
        <begin position="51"/>
        <end position="72"/>
    </location>
</feature>
<reference evidence="15 16" key="1">
    <citation type="submission" date="2020-08" db="EMBL/GenBank/DDBJ databases">
        <authorList>
            <person name="Liu C."/>
            <person name="Sun Q."/>
        </authorList>
    </citation>
    <scope>NUCLEOTIDE SEQUENCE [LARGE SCALE GENOMIC DNA]</scope>
    <source>
        <strain evidence="15 16">NSJ-62</strain>
    </source>
</reference>
<sequence length="475" mass="51362">MTSTTKALITVAATIGILAFSFLLTTLINNRGKKHTGSDATDDWNIGGRSLPLYVVIGTQFASAMGGGVLVGQVGNAYNNGLAMMIYSLFACLPFLIYMLIGNWIRENEFETIPDMVGSFCQDDRFVRFLASILTILVPFGWLISQMTAFAKIYREITGIPLEVLIIAIAVFSILFVMPAGMKTVAWTDFFFACFMILMMIVTLAFVVKNGGSLAEIRSLVPAEIIDMPKGFISVGWSTVFLWIFATVPGGMTNQMYFQRICAMKEKKQINKSLVISGSVTFIALIWSCYLGLGIHAMNPGLEGENATGWLLTQLPIGLIALFAGLIVATIMSTISSAAQSVVVNITHDIYQPVHPEASSQQVLKLSRMLSVLVLFIAAVLSIVYPNVLNAIVTTYAYSAAGLAAPMYLGYALRKKNMLTTMGIRASMVCGILGCVAATLLKSSVPYVIWGLVASVAALFLGSMLSKQSKVSPKE</sequence>
<comment type="catalytic activity">
    <reaction evidence="12">
        <text>L-proline(in) + Na(+)(in) = L-proline(out) + Na(+)(out)</text>
        <dbReference type="Rhea" id="RHEA:28967"/>
        <dbReference type="ChEBI" id="CHEBI:29101"/>
        <dbReference type="ChEBI" id="CHEBI:60039"/>
    </reaction>
</comment>
<dbReference type="Proteomes" id="UP000515960">
    <property type="component" value="Chromosome"/>
</dbReference>
<evidence type="ECO:0000256" key="4">
    <source>
        <dbReference type="ARBA" id="ARBA00022475"/>
    </source>
</evidence>
<dbReference type="AlphaFoldDB" id="A0A7G9B3X5"/>
<feature type="transmembrane region" description="Helical" evidence="14">
    <location>
        <begin position="231"/>
        <end position="252"/>
    </location>
</feature>
<dbReference type="Pfam" id="PF00474">
    <property type="entry name" value="SSF"/>
    <property type="match status" value="1"/>
</dbReference>
<keyword evidence="10 14" id="KW-0472">Membrane</keyword>
<evidence type="ECO:0000256" key="8">
    <source>
        <dbReference type="ARBA" id="ARBA00023053"/>
    </source>
</evidence>
<evidence type="ECO:0000256" key="5">
    <source>
        <dbReference type="ARBA" id="ARBA00022692"/>
    </source>
</evidence>
<feature type="transmembrane region" description="Helical" evidence="14">
    <location>
        <begin position="317"/>
        <end position="346"/>
    </location>
</feature>
<gene>
    <name evidence="15" type="ORF">H8790_12570</name>
</gene>
<dbReference type="RefSeq" id="WP_187332857.1">
    <property type="nucleotide sequence ID" value="NZ_CP060490.1"/>
</dbReference>
<feature type="transmembrane region" description="Helical" evidence="14">
    <location>
        <begin position="190"/>
        <end position="211"/>
    </location>
</feature>
<accession>A0A7G9B3X5</accession>
<evidence type="ECO:0000256" key="9">
    <source>
        <dbReference type="ARBA" id="ARBA00023065"/>
    </source>
</evidence>
<evidence type="ECO:0000256" key="2">
    <source>
        <dbReference type="ARBA" id="ARBA00006434"/>
    </source>
</evidence>
<evidence type="ECO:0000256" key="7">
    <source>
        <dbReference type="ARBA" id="ARBA00022989"/>
    </source>
</evidence>
<dbReference type="PANTHER" id="PTHR48086:SF3">
    <property type="entry name" value="SODIUM_PROLINE SYMPORTER"/>
    <property type="match status" value="1"/>
</dbReference>
<keyword evidence="9" id="KW-0406">Ion transport</keyword>
<comment type="similarity">
    <text evidence="2 13">Belongs to the sodium:solute symporter (SSF) (TC 2.A.21) family.</text>
</comment>
<dbReference type="PROSITE" id="PS50283">
    <property type="entry name" value="NA_SOLUT_SYMP_3"/>
    <property type="match status" value="1"/>
</dbReference>
<dbReference type="Gene3D" id="1.20.1730.10">
    <property type="entry name" value="Sodium/glucose cotransporter"/>
    <property type="match status" value="1"/>
</dbReference>
<protein>
    <submittedName>
        <fullName evidence="15">Sodium:solute symporter family protein</fullName>
    </submittedName>
</protein>
<organism evidence="15 16">
    <name type="scientific">Oscillibacter hominis</name>
    <dbReference type="NCBI Taxonomy" id="2763056"/>
    <lineage>
        <taxon>Bacteria</taxon>
        <taxon>Bacillati</taxon>
        <taxon>Bacillota</taxon>
        <taxon>Clostridia</taxon>
        <taxon>Eubacteriales</taxon>
        <taxon>Oscillospiraceae</taxon>
        <taxon>Oscillibacter</taxon>
    </lineage>
</organism>
<evidence type="ECO:0000256" key="12">
    <source>
        <dbReference type="ARBA" id="ARBA00033708"/>
    </source>
</evidence>
<dbReference type="KEGG" id="ohi:H8790_12570"/>
<feature type="transmembrane region" description="Helical" evidence="14">
    <location>
        <begin position="366"/>
        <end position="385"/>
    </location>
</feature>
<feature type="transmembrane region" description="Helical" evidence="14">
    <location>
        <begin position="423"/>
        <end position="441"/>
    </location>
</feature>
<keyword evidence="4" id="KW-1003">Cell membrane</keyword>
<feature type="transmembrane region" description="Helical" evidence="14">
    <location>
        <begin position="84"/>
        <end position="105"/>
    </location>
</feature>
<evidence type="ECO:0000256" key="3">
    <source>
        <dbReference type="ARBA" id="ARBA00022448"/>
    </source>
</evidence>
<evidence type="ECO:0000256" key="1">
    <source>
        <dbReference type="ARBA" id="ARBA00004651"/>
    </source>
</evidence>
<dbReference type="GO" id="GO:0015293">
    <property type="term" value="F:symporter activity"/>
    <property type="evidence" value="ECO:0007669"/>
    <property type="project" value="UniProtKB-KW"/>
</dbReference>
<dbReference type="GO" id="GO:0006814">
    <property type="term" value="P:sodium ion transport"/>
    <property type="evidence" value="ECO:0007669"/>
    <property type="project" value="UniProtKB-KW"/>
</dbReference>
<dbReference type="InterPro" id="IPR050277">
    <property type="entry name" value="Sodium:Solute_Symporter"/>
</dbReference>
<dbReference type="PANTHER" id="PTHR48086">
    <property type="entry name" value="SODIUM/PROLINE SYMPORTER-RELATED"/>
    <property type="match status" value="1"/>
</dbReference>